<dbReference type="Gene3D" id="1.20.1250.20">
    <property type="entry name" value="MFS general substrate transporter like domains"/>
    <property type="match status" value="2"/>
</dbReference>
<feature type="transmembrane region" description="Helical" evidence="4">
    <location>
        <begin position="296"/>
        <end position="314"/>
    </location>
</feature>
<keyword evidence="1 4" id="KW-0812">Transmembrane</keyword>
<dbReference type="PANTHER" id="PTHR11360">
    <property type="entry name" value="MONOCARBOXYLATE TRANSPORTER"/>
    <property type="match status" value="1"/>
</dbReference>
<dbReference type="Pfam" id="PF07690">
    <property type="entry name" value="MFS_1"/>
    <property type="match status" value="1"/>
</dbReference>
<dbReference type="RefSeq" id="WP_338689659.1">
    <property type="nucleotide sequence ID" value="NZ_AP024702.1"/>
</dbReference>
<keyword evidence="3 4" id="KW-0472">Membrane</keyword>
<feature type="transmembrane region" description="Helical" evidence="4">
    <location>
        <begin position="20"/>
        <end position="42"/>
    </location>
</feature>
<proteinExistence type="predicted"/>
<dbReference type="SUPFAM" id="SSF103473">
    <property type="entry name" value="MFS general substrate transporter"/>
    <property type="match status" value="1"/>
</dbReference>
<feature type="transmembrane region" description="Helical" evidence="4">
    <location>
        <begin position="386"/>
        <end position="404"/>
    </location>
</feature>
<organism evidence="5 6">
    <name type="scientific">Haloferula helveola</name>
    <dbReference type="NCBI Taxonomy" id="490095"/>
    <lineage>
        <taxon>Bacteria</taxon>
        <taxon>Pseudomonadati</taxon>
        <taxon>Verrucomicrobiota</taxon>
        <taxon>Verrucomicrobiia</taxon>
        <taxon>Verrucomicrobiales</taxon>
        <taxon>Verrucomicrobiaceae</taxon>
        <taxon>Haloferula</taxon>
    </lineage>
</organism>
<evidence type="ECO:0000256" key="3">
    <source>
        <dbReference type="ARBA" id="ARBA00023136"/>
    </source>
</evidence>
<accession>A0ABM7RIN0</accession>
<protein>
    <submittedName>
        <fullName evidence="5">MFS transporter</fullName>
    </submittedName>
</protein>
<feature type="transmembrane region" description="Helical" evidence="4">
    <location>
        <begin position="183"/>
        <end position="204"/>
    </location>
</feature>
<feature type="transmembrane region" description="Helical" evidence="4">
    <location>
        <begin position="320"/>
        <end position="345"/>
    </location>
</feature>
<feature type="transmembrane region" description="Helical" evidence="4">
    <location>
        <begin position="99"/>
        <end position="126"/>
    </location>
</feature>
<dbReference type="InterPro" id="IPR036259">
    <property type="entry name" value="MFS_trans_sf"/>
</dbReference>
<name>A0ABM7RIN0_9BACT</name>
<gene>
    <name evidence="5" type="ORF">HAHE_13520</name>
</gene>
<feature type="transmembrane region" description="Helical" evidence="4">
    <location>
        <begin position="269"/>
        <end position="289"/>
    </location>
</feature>
<reference evidence="5 6" key="1">
    <citation type="submission" date="2021-06" db="EMBL/GenBank/DDBJ databases">
        <title>Complete genome of Haloferula helveola possessing various polysaccharide degrading enzymes.</title>
        <authorList>
            <person name="Takami H."/>
            <person name="Huang C."/>
            <person name="Hamasaki K."/>
        </authorList>
    </citation>
    <scope>NUCLEOTIDE SEQUENCE [LARGE SCALE GENOMIC DNA]</scope>
    <source>
        <strain evidence="5 6">CN-1</strain>
    </source>
</reference>
<dbReference type="EMBL" id="AP024702">
    <property type="protein sequence ID" value="BCX47444.1"/>
    <property type="molecule type" value="Genomic_DNA"/>
</dbReference>
<sequence>MSPESSAAEKPPSLVAGRTLGAMAAWGNVGMAAVLMLATLPGRTQGLGLITEPMLRDLQLDRVGYANINLWATLLGSAACLPAGWLVDRIGLRPTAVGLLLLLAAVVWRMSEMAGGVMVVFTLVLLTRAIGQSALSVTSISAVGKSFSQRAGWAMGVYSLLLSVFFALAFVVVGAVVREDGWRVAWGQISIGLVVVALLAALFLREPERKARGQAPLPGMSLGAALRTPVFWVCAVATALFSLVSSGFGLFNESVLAERGFDQQTFHRFLAVTTLFALLGQLLCGWLSLKFPVTRLLAVAMLLYAAGLASLPLLHSHAQLWIFAAGFGVAAGFVTVIFFAVWGLAFGRGRLGRIQGAAQMLSVFASALGPLLYARTHAASGSYAPLFQVLALVVLLSGLAAWRIRLVPFDRVGS</sequence>
<evidence type="ECO:0000256" key="1">
    <source>
        <dbReference type="ARBA" id="ARBA00022692"/>
    </source>
</evidence>
<dbReference type="InterPro" id="IPR050327">
    <property type="entry name" value="Proton-linked_MCT"/>
</dbReference>
<feature type="transmembrane region" description="Helical" evidence="4">
    <location>
        <begin position="357"/>
        <end position="374"/>
    </location>
</feature>
<dbReference type="Proteomes" id="UP001374893">
    <property type="component" value="Chromosome"/>
</dbReference>
<evidence type="ECO:0000313" key="6">
    <source>
        <dbReference type="Proteomes" id="UP001374893"/>
    </source>
</evidence>
<keyword evidence="2 4" id="KW-1133">Transmembrane helix</keyword>
<feature type="transmembrane region" description="Helical" evidence="4">
    <location>
        <begin position="155"/>
        <end position="177"/>
    </location>
</feature>
<evidence type="ECO:0000313" key="5">
    <source>
        <dbReference type="EMBL" id="BCX47444.1"/>
    </source>
</evidence>
<feature type="transmembrane region" description="Helical" evidence="4">
    <location>
        <begin position="63"/>
        <end position="87"/>
    </location>
</feature>
<dbReference type="PANTHER" id="PTHR11360:SF308">
    <property type="entry name" value="BLL3089 PROTEIN"/>
    <property type="match status" value="1"/>
</dbReference>
<dbReference type="InterPro" id="IPR011701">
    <property type="entry name" value="MFS"/>
</dbReference>
<feature type="transmembrane region" description="Helical" evidence="4">
    <location>
        <begin position="230"/>
        <end position="249"/>
    </location>
</feature>
<evidence type="ECO:0000256" key="2">
    <source>
        <dbReference type="ARBA" id="ARBA00022989"/>
    </source>
</evidence>
<evidence type="ECO:0000256" key="4">
    <source>
        <dbReference type="SAM" id="Phobius"/>
    </source>
</evidence>
<keyword evidence="6" id="KW-1185">Reference proteome</keyword>